<reference evidence="3 4" key="2">
    <citation type="submission" date="2019-09" db="EMBL/GenBank/DDBJ databases">
        <title>Mesorhizobium sp. MaA-C15 isolated from Microcystis aeruginosa.</title>
        <authorList>
            <person name="Jeong S.E."/>
            <person name="Jin H.M."/>
            <person name="Jeon C.O."/>
        </authorList>
    </citation>
    <scope>NUCLEOTIDE SEQUENCE [LARGE SCALE GENOMIC DNA]</scope>
    <source>
        <strain evidence="3 4">MaA-C15</strain>
    </source>
</reference>
<evidence type="ECO:0000313" key="3">
    <source>
        <dbReference type="EMBL" id="TYR30130.1"/>
    </source>
</evidence>
<name>A0A5D4GUE3_9HYPH</name>
<reference evidence="3 4" key="1">
    <citation type="submission" date="2019-08" db="EMBL/GenBank/DDBJ databases">
        <authorList>
            <person name="Seo Y.L."/>
        </authorList>
    </citation>
    <scope>NUCLEOTIDE SEQUENCE [LARGE SCALE GENOMIC DNA]</scope>
    <source>
        <strain evidence="3 4">MaA-C15</strain>
    </source>
</reference>
<dbReference type="AlphaFoldDB" id="A0A5D4GUE3"/>
<evidence type="ECO:0008006" key="5">
    <source>
        <dbReference type="Google" id="ProtNLM"/>
    </source>
</evidence>
<dbReference type="RefSeq" id="WP_148916488.1">
    <property type="nucleotide sequence ID" value="NZ_VSZS01000067.1"/>
</dbReference>
<comment type="caution">
    <text evidence="3">The sequence shown here is derived from an EMBL/GenBank/DDBJ whole genome shotgun (WGS) entry which is preliminary data.</text>
</comment>
<evidence type="ECO:0000256" key="2">
    <source>
        <dbReference type="SAM" id="MobiDB-lite"/>
    </source>
</evidence>
<dbReference type="Proteomes" id="UP000323258">
    <property type="component" value="Unassembled WGS sequence"/>
</dbReference>
<organism evidence="3 4">
    <name type="scientific">Neoaquamicrobium microcysteis</name>
    <dbReference type="NCBI Taxonomy" id="2682781"/>
    <lineage>
        <taxon>Bacteria</taxon>
        <taxon>Pseudomonadati</taxon>
        <taxon>Pseudomonadota</taxon>
        <taxon>Alphaproteobacteria</taxon>
        <taxon>Hyphomicrobiales</taxon>
        <taxon>Phyllobacteriaceae</taxon>
        <taxon>Neoaquamicrobium</taxon>
    </lineage>
</organism>
<proteinExistence type="predicted"/>
<evidence type="ECO:0000256" key="1">
    <source>
        <dbReference type="SAM" id="Coils"/>
    </source>
</evidence>
<feature type="coiled-coil region" evidence="1">
    <location>
        <begin position="60"/>
        <end position="95"/>
    </location>
</feature>
<protein>
    <recommendedName>
        <fullName evidence="5">Flagellar assembly protein FliH/Type III secretion system HrpE domain-containing protein</fullName>
    </recommendedName>
</protein>
<gene>
    <name evidence="3" type="ORF">FY036_19790</name>
</gene>
<keyword evidence="4" id="KW-1185">Reference proteome</keyword>
<keyword evidence="1" id="KW-0175">Coiled coil</keyword>
<dbReference type="OrthoDB" id="8276977at2"/>
<sequence length="217" mass="23841">MPSRSLATALKDFGAPTRPNSVRVAAPPSFSMPEMDLPAFPDFPAMEPVDTDALVAEAVAAAEAALREQLEQEHAEALENERKRHAEELAEFQNQFADDASAKILAGIEEMENRVVELTSAVTARILGVVLSDDVRERSIQRLADVIRGALDDDEAVRLRVRGSLPLYEALKAKLPQYENQLDFTETVNFDLSVTIDDSVFETRLAEWSAALAEAMA</sequence>
<evidence type="ECO:0000313" key="4">
    <source>
        <dbReference type="Proteomes" id="UP000323258"/>
    </source>
</evidence>
<accession>A0A5D4GUE3</accession>
<feature type="region of interest" description="Disordered" evidence="2">
    <location>
        <begin position="1"/>
        <end position="30"/>
    </location>
</feature>
<dbReference type="EMBL" id="VSZS01000067">
    <property type="protein sequence ID" value="TYR30130.1"/>
    <property type="molecule type" value="Genomic_DNA"/>
</dbReference>